<organism evidence="3 4">
    <name type="scientific">Geodia barretti</name>
    <name type="common">Barrett's horny sponge</name>
    <dbReference type="NCBI Taxonomy" id="519541"/>
    <lineage>
        <taxon>Eukaryota</taxon>
        <taxon>Metazoa</taxon>
        <taxon>Porifera</taxon>
        <taxon>Demospongiae</taxon>
        <taxon>Heteroscleromorpha</taxon>
        <taxon>Tetractinellida</taxon>
        <taxon>Astrophorina</taxon>
        <taxon>Geodiidae</taxon>
        <taxon>Geodia</taxon>
    </lineage>
</organism>
<gene>
    <name evidence="3" type="ORF">GBAR_LOCUS19920</name>
</gene>
<sequence>MATRTPLCDHRQKLVLTDGGVRCSADEWLKAHCVNQLEVLQSLQEEYATLWEQYEQLHDKSREIIATLQEERDQKIAECENLSLQILKVRHRGIEDVDKNNTEPYLSELETVRGEYNKLVCSYSRLKLEYEAVLAGHQCQLEDMKKEQDLEVSSLLEKFKLTQHQNDTVYNVHHIRRLQKLNSEFEQKVEVVTHELEKTQSEHMAKMFEKEQVILEQSECLRNAQSQIRALEVKCSTLSRSLESAQDELTQCLEKQTTLQAAVEQARRENIRIVEGIEEEKAKQKVHISSVELKLSEEYQKLKESYDAMLNEKKEYDTQLELLNETIKEYETLNANKEVELDTQLQALRQSEWQKRVVLERENTVLQEKLAAHEREMRALEEKSKSQQTTLQDHVQELSTKCMALEAEAASLKAEQQHQNEKQTEMELQILMEKNYKKKHQCLQSQYKRLLETKQQLENDCAKLQSTVCALELTVSDANKEVAHLAEIHQQTLDIERQNLQDENAELLRRLNEEELQVKQLLNALEDEKKHSKKVCRHYKKKMMHLNESMELARAKQVKVEEEKESIRKSLTLDTAKLKNQIYKLKRRESEFNILLQGGYRCSGGDVPGYSMSKQGNGVLSFADEDSPPVIAQPPSS</sequence>
<accession>A0AA35SUF0</accession>
<dbReference type="AlphaFoldDB" id="A0AA35SUF0"/>
<evidence type="ECO:0000256" key="2">
    <source>
        <dbReference type="SAM" id="MobiDB-lite"/>
    </source>
</evidence>
<evidence type="ECO:0000256" key="1">
    <source>
        <dbReference type="SAM" id="Coils"/>
    </source>
</evidence>
<feature type="coiled-coil region" evidence="1">
    <location>
        <begin position="292"/>
        <end position="542"/>
    </location>
</feature>
<reference evidence="3" key="1">
    <citation type="submission" date="2023-03" db="EMBL/GenBank/DDBJ databases">
        <authorList>
            <person name="Steffen K."/>
            <person name="Cardenas P."/>
        </authorList>
    </citation>
    <scope>NUCLEOTIDE SEQUENCE</scope>
</reference>
<feature type="coiled-coil region" evidence="1">
    <location>
        <begin position="40"/>
        <end position="85"/>
    </location>
</feature>
<comment type="caution">
    <text evidence="3">The sequence shown here is derived from an EMBL/GenBank/DDBJ whole genome shotgun (WGS) entry which is preliminary data.</text>
</comment>
<feature type="region of interest" description="Disordered" evidence="2">
    <location>
        <begin position="615"/>
        <end position="637"/>
    </location>
</feature>
<evidence type="ECO:0000313" key="3">
    <source>
        <dbReference type="EMBL" id="CAI8035512.1"/>
    </source>
</evidence>
<proteinExistence type="predicted"/>
<feature type="coiled-coil region" evidence="1">
    <location>
        <begin position="175"/>
        <end position="248"/>
    </location>
</feature>
<keyword evidence="4" id="KW-1185">Reference proteome</keyword>
<dbReference type="Proteomes" id="UP001174909">
    <property type="component" value="Unassembled WGS sequence"/>
</dbReference>
<protein>
    <submittedName>
        <fullName evidence="3">Uncharacterized protein</fullName>
    </submittedName>
</protein>
<dbReference type="EMBL" id="CASHTH010002808">
    <property type="protein sequence ID" value="CAI8035512.1"/>
    <property type="molecule type" value="Genomic_DNA"/>
</dbReference>
<keyword evidence="1" id="KW-0175">Coiled coil</keyword>
<name>A0AA35SUF0_GEOBA</name>
<evidence type="ECO:0000313" key="4">
    <source>
        <dbReference type="Proteomes" id="UP001174909"/>
    </source>
</evidence>